<reference evidence="6" key="1">
    <citation type="submission" date="2021-01" db="EMBL/GenBank/DDBJ databases">
        <authorList>
            <person name="Corre E."/>
            <person name="Pelletier E."/>
            <person name="Niang G."/>
            <person name="Scheremetjew M."/>
            <person name="Finn R."/>
            <person name="Kale V."/>
            <person name="Holt S."/>
            <person name="Cochrane G."/>
            <person name="Meng A."/>
            <person name="Brown T."/>
            <person name="Cohen L."/>
        </authorList>
    </citation>
    <scope>NUCLEOTIDE SEQUENCE</scope>
    <source>
        <strain evidence="6">SAG 63-3</strain>
    </source>
</reference>
<dbReference type="PANTHER" id="PTHR12599">
    <property type="entry name" value="PTERIN-4-ALPHA-CARBINOLAMINE DEHYDRATASE"/>
    <property type="match status" value="1"/>
</dbReference>
<dbReference type="AlphaFoldDB" id="A0A7S0VBU7"/>
<gene>
    <name evidence="6" type="ORF">PPAR00522_LOCUS16154</name>
</gene>
<protein>
    <recommendedName>
        <fullName evidence="3">4a-hydroxytetrahydrobiopterin dehydratase</fullName>
        <ecNumber evidence="3">4.2.1.96</ecNumber>
    </recommendedName>
    <alternativeName>
        <fullName evidence="5">4-alpha-hydroxy-tetrahydropterin dehydratase</fullName>
    </alternativeName>
</protein>
<dbReference type="InterPro" id="IPR036428">
    <property type="entry name" value="PCD_sf"/>
</dbReference>
<dbReference type="InterPro" id="IPR001533">
    <property type="entry name" value="Pterin_deHydtase"/>
</dbReference>
<evidence type="ECO:0000256" key="2">
    <source>
        <dbReference type="ARBA" id="ARBA00006472"/>
    </source>
</evidence>
<name>A0A7S0VBU7_9CHLO</name>
<evidence type="ECO:0000313" key="6">
    <source>
        <dbReference type="EMBL" id="CAD8782639.1"/>
    </source>
</evidence>
<evidence type="ECO:0000256" key="1">
    <source>
        <dbReference type="ARBA" id="ARBA00001554"/>
    </source>
</evidence>
<evidence type="ECO:0000256" key="3">
    <source>
        <dbReference type="ARBA" id="ARBA00013252"/>
    </source>
</evidence>
<dbReference type="EC" id="4.2.1.96" evidence="3"/>
<evidence type="ECO:0000256" key="5">
    <source>
        <dbReference type="ARBA" id="ARBA00030497"/>
    </source>
</evidence>
<keyword evidence="4" id="KW-0456">Lyase</keyword>
<dbReference type="EMBL" id="HBFM01024909">
    <property type="protein sequence ID" value="CAD8782639.1"/>
    <property type="molecule type" value="Transcribed_RNA"/>
</dbReference>
<sequence>MIRSVACRSHIKSIYPTSPHIFHNSFRIPSRKIVCMSENVCHPCLAKNSSSKLDSNEATRLLSEKYKDWKLSSEGTAIKKSFKTKNFVEAISYFNKVCEIAEKQGHHPDLHLKNYQEVEVVISTHAVQGLTLADFNLAGELDNIAVSYSKKWLKEREALEGPSI</sequence>
<evidence type="ECO:0000256" key="4">
    <source>
        <dbReference type="ARBA" id="ARBA00023239"/>
    </source>
</evidence>
<organism evidence="6">
    <name type="scientific">Polytomella parva</name>
    <dbReference type="NCBI Taxonomy" id="51329"/>
    <lineage>
        <taxon>Eukaryota</taxon>
        <taxon>Viridiplantae</taxon>
        <taxon>Chlorophyta</taxon>
        <taxon>core chlorophytes</taxon>
        <taxon>Chlorophyceae</taxon>
        <taxon>CS clade</taxon>
        <taxon>Chlamydomonadales</taxon>
        <taxon>Chlamydomonadaceae</taxon>
        <taxon>Polytomella</taxon>
    </lineage>
</organism>
<comment type="similarity">
    <text evidence="2">Belongs to the pterin-4-alpha-carbinolamine dehydratase family.</text>
</comment>
<accession>A0A7S0VBU7</accession>
<dbReference type="SUPFAM" id="SSF55248">
    <property type="entry name" value="PCD-like"/>
    <property type="match status" value="1"/>
</dbReference>
<proteinExistence type="inferred from homology"/>
<dbReference type="Pfam" id="PF01329">
    <property type="entry name" value="Pterin_4a"/>
    <property type="match status" value="1"/>
</dbReference>
<dbReference type="Gene3D" id="3.30.1360.20">
    <property type="entry name" value="Transcriptional coactivator/pterin dehydratase"/>
    <property type="match status" value="1"/>
</dbReference>
<dbReference type="GO" id="GO:0008124">
    <property type="term" value="F:4-alpha-hydroxytetrahydrobiopterin dehydratase activity"/>
    <property type="evidence" value="ECO:0007669"/>
    <property type="project" value="UniProtKB-EC"/>
</dbReference>
<comment type="catalytic activity">
    <reaction evidence="1">
        <text>(4aS,6R)-4a-hydroxy-L-erythro-5,6,7,8-tetrahydrobiopterin = (6R)-L-erythro-6,7-dihydrobiopterin + H2O</text>
        <dbReference type="Rhea" id="RHEA:11920"/>
        <dbReference type="ChEBI" id="CHEBI:15377"/>
        <dbReference type="ChEBI" id="CHEBI:15642"/>
        <dbReference type="ChEBI" id="CHEBI:43120"/>
        <dbReference type="EC" id="4.2.1.96"/>
    </reaction>
</comment>
<dbReference type="PANTHER" id="PTHR12599:SF0">
    <property type="entry name" value="PTERIN-4-ALPHA-CARBINOLAMINE DEHYDRATASE"/>
    <property type="match status" value="1"/>
</dbReference>
<dbReference type="GO" id="GO:0006729">
    <property type="term" value="P:tetrahydrobiopterin biosynthetic process"/>
    <property type="evidence" value="ECO:0007669"/>
    <property type="project" value="InterPro"/>
</dbReference>